<name>A0A382W3M6_9ZZZZ</name>
<gene>
    <name evidence="1" type="ORF">METZ01_LOCUS405592</name>
</gene>
<proteinExistence type="predicted"/>
<evidence type="ECO:0000313" key="1">
    <source>
        <dbReference type="EMBL" id="SVD52738.1"/>
    </source>
</evidence>
<accession>A0A382W3M6</accession>
<reference evidence="1" key="1">
    <citation type="submission" date="2018-05" db="EMBL/GenBank/DDBJ databases">
        <authorList>
            <person name="Lanie J.A."/>
            <person name="Ng W.-L."/>
            <person name="Kazmierczak K.M."/>
            <person name="Andrzejewski T.M."/>
            <person name="Davidsen T.M."/>
            <person name="Wayne K.J."/>
            <person name="Tettelin H."/>
            <person name="Glass J.I."/>
            <person name="Rusch D."/>
            <person name="Podicherti R."/>
            <person name="Tsui H.-C.T."/>
            <person name="Winkler M.E."/>
        </authorList>
    </citation>
    <scope>NUCLEOTIDE SEQUENCE</scope>
</reference>
<feature type="non-terminal residue" evidence="1">
    <location>
        <position position="1"/>
    </location>
</feature>
<organism evidence="1">
    <name type="scientific">marine metagenome</name>
    <dbReference type="NCBI Taxonomy" id="408172"/>
    <lineage>
        <taxon>unclassified sequences</taxon>
        <taxon>metagenomes</taxon>
        <taxon>ecological metagenomes</taxon>
    </lineage>
</organism>
<dbReference type="EMBL" id="UINC01156363">
    <property type="protein sequence ID" value="SVD52738.1"/>
    <property type="molecule type" value="Genomic_DNA"/>
</dbReference>
<sequence length="51" mass="5724">EGGWFLIVYRVVPETVEVVLISIGQARPVGERDLRALARTLFSERLLLALT</sequence>
<protein>
    <submittedName>
        <fullName evidence="1">Uncharacterized protein</fullName>
    </submittedName>
</protein>
<dbReference type="AlphaFoldDB" id="A0A382W3M6"/>